<feature type="binding site" evidence="5">
    <location>
        <begin position="94"/>
        <end position="101"/>
    </location>
    <ligand>
        <name>ATP</name>
        <dbReference type="ChEBI" id="CHEBI:30616"/>
    </ligand>
</feature>
<gene>
    <name evidence="11" type="primary">LOC116295513</name>
</gene>
<keyword evidence="4 5" id="KW-0505">Motor protein</keyword>
<feature type="region of interest" description="Disordered" evidence="7">
    <location>
        <begin position="1059"/>
        <end position="1107"/>
    </location>
</feature>
<protein>
    <submittedName>
        <fullName evidence="11">Pleckstrin homology-like domain family B member 1</fullName>
    </submittedName>
</protein>
<dbReference type="GO" id="GO:0010970">
    <property type="term" value="P:transport along microtubule"/>
    <property type="evidence" value="ECO:0007669"/>
    <property type="project" value="UniProtKB-ARBA"/>
</dbReference>
<dbReference type="Gene3D" id="2.30.29.30">
    <property type="entry name" value="Pleckstrin-homology domain (PH domain)/Phosphotyrosine-binding domain (PTB)"/>
    <property type="match status" value="1"/>
</dbReference>
<dbReference type="InParanoid" id="A0A6P8HV14"/>
<feature type="domain" description="Kinesin motor" evidence="9">
    <location>
        <begin position="5"/>
        <end position="347"/>
    </location>
</feature>
<keyword evidence="2 5" id="KW-0067">ATP-binding</keyword>
<dbReference type="SUPFAM" id="SSF50729">
    <property type="entry name" value="PH domain-like"/>
    <property type="match status" value="1"/>
</dbReference>
<dbReference type="GO" id="GO:0008017">
    <property type="term" value="F:microtubule binding"/>
    <property type="evidence" value="ECO:0007669"/>
    <property type="project" value="InterPro"/>
</dbReference>
<dbReference type="OrthoDB" id="6020705at2759"/>
<accession>A0A6P8HV14</accession>
<dbReference type="CDD" id="cd22713">
    <property type="entry name" value="FHA_PHLB1"/>
    <property type="match status" value="1"/>
</dbReference>
<sequence length="1334" mass="155310">MPSENVQVAVLIRPLNEKEQKEGCNSIVDANRGEINVYNPETEKNKGFKFDCSFWSVEEGKTNFVPRDQAVKEIGNTLLTSAFKGYNGCIFSYGASESGKSCAMFGTDSSKGLIPWVCAELFLRADKYDSDTSFRVEISFLEIHKEFVKDLLGKRRNWQDSLRVREHRELGTYIDKLTKHIVTDATEAENLIAKGKKNRSVCSRSSTNLFSSSHTIFTIKFTQARLEEGMPCEMISTLHLVDLAGSKSPHDECVNGHVSCDGDHPSTSHCDQSILTLDRVISTLASKSTTAKNQIEPPYRESALTWILKDCFGGNCKTMMLAAVSPADICHNETISTLRYANQVQKVVNHPNINEDGHVKLIKELKIQIQNLKSMLEEGKGSNSMEKQKAEKQLQENQELMKRLTGIWEDKWSKTQKMIEERALEVTELGSALKFETEDPHFVSLGGGRLSIGVTICPIKRGKTVIGVSTDQSKPDIELRGKGIESEHCVVEYNGDVVVLHPKAPLCSIDGIPVYESTKLPQGCMLCLGKSNYFRFNHPKEAKRIREANPGNRFSIVPDSYFPDVELAIEQYKRDRQERDRLRQENARLLSLEKEYKDAVERIEHEKAQLEDERCQLLELERLQRDAAAHFEDEIASQIKELERQKEELRTFEEERARIDLSEEGYQEQLKRQEHERLAKEEKRKRAYEQLERKRAQLERIEEEDSERLAAELEIEEERQKLAILELDCLVEEVSENEKRHENMILLDEEREKLEEMKERQSEVVRQLEEELNAQITMLKEERRRENDKIESEKQRIRMLEQQQQKALELINLERLRLEEEKQEEKRRIETERERLQQIEKERLEALEKIATEQAKEKSMIEVEKQRLVELEKKHANSMKELEDSMISQQEKIERERQIEFEFFETEQLLLEELEQKQREAAEQLERERQIMQDTLEKEREEERKKIELERNRLHEIQQQQQEALQQAEEERARLNSQLKGQRELMQKEKKRLLKLQHDCKQIRNKGVNSGGSELMLALTNRNMAQLPKDCTPEEKKKLLLEEKRRLLELKKEAEALMLKSRKENGERSSMSSSSSGEDFESASVKSTDSSLRSIDSQPIVEELEKERQKRRQLETLLEEERVKKANGDVPVNDKVKELEKALDIERIRRQEMEKALREKQKQDELDRLAAEERSRKEMMTERAIQERLPVQVKSQVKDTLNLAQHIVSIGHILENCPSVKVSTTTCKGYLSKMGGKVRKTWKKRWFIFDRQRKALMYFHDEHKKEPKGIIYFQAIEDVYAASWCSNKGPSPRTTFCIKTPQRSYYVAAPSGLAMSIWIDVILTGREGGFYDYQ</sequence>
<dbReference type="PRINTS" id="PR00380">
    <property type="entry name" value="KINESINHEAVY"/>
</dbReference>
<dbReference type="SUPFAM" id="SSF52540">
    <property type="entry name" value="P-loop containing nucleoside triphosphate hydrolases"/>
    <property type="match status" value="1"/>
</dbReference>
<proteinExistence type="inferred from homology"/>
<keyword evidence="1 5" id="KW-0547">Nucleotide-binding</keyword>
<dbReference type="SMART" id="SM00233">
    <property type="entry name" value="PH"/>
    <property type="match status" value="1"/>
</dbReference>
<dbReference type="InterPro" id="IPR027417">
    <property type="entry name" value="P-loop_NTPase"/>
</dbReference>
<evidence type="ECO:0000256" key="3">
    <source>
        <dbReference type="ARBA" id="ARBA00023054"/>
    </source>
</evidence>
<evidence type="ECO:0000256" key="2">
    <source>
        <dbReference type="ARBA" id="ARBA00022840"/>
    </source>
</evidence>
<dbReference type="PROSITE" id="PS50067">
    <property type="entry name" value="KINESIN_MOTOR_2"/>
    <property type="match status" value="1"/>
</dbReference>
<evidence type="ECO:0000256" key="1">
    <source>
        <dbReference type="ARBA" id="ARBA00022741"/>
    </source>
</evidence>
<feature type="domain" description="PH" evidence="8">
    <location>
        <begin position="1224"/>
        <end position="1327"/>
    </location>
</feature>
<evidence type="ECO:0000313" key="11">
    <source>
        <dbReference type="RefSeq" id="XP_031559211.1"/>
    </source>
</evidence>
<evidence type="ECO:0000259" key="9">
    <source>
        <dbReference type="PROSITE" id="PS50067"/>
    </source>
</evidence>
<dbReference type="FunFam" id="2.60.200.20:FF:000004">
    <property type="entry name" value="pleckstrin homology-like domain family B member 1 isoform X1"/>
    <property type="match status" value="1"/>
</dbReference>
<dbReference type="InterPro" id="IPR011993">
    <property type="entry name" value="PH-like_dom_sf"/>
</dbReference>
<dbReference type="KEGG" id="aten:116295513"/>
<evidence type="ECO:0000256" key="5">
    <source>
        <dbReference type="PROSITE-ProRule" id="PRU00283"/>
    </source>
</evidence>
<reference evidence="11" key="1">
    <citation type="submission" date="2025-08" db="UniProtKB">
        <authorList>
            <consortium name="RefSeq"/>
        </authorList>
    </citation>
    <scope>IDENTIFICATION</scope>
    <source>
        <tissue evidence="11">Tentacle</tissue>
    </source>
</reference>
<dbReference type="PANTHER" id="PTHR47117">
    <property type="entry name" value="STAR-RELATED LIPID TRANSFER PROTEIN 9"/>
    <property type="match status" value="1"/>
</dbReference>
<dbReference type="Proteomes" id="UP000515163">
    <property type="component" value="Unplaced"/>
</dbReference>
<dbReference type="RefSeq" id="XP_031559211.1">
    <property type="nucleotide sequence ID" value="XM_031703351.1"/>
</dbReference>
<organism evidence="10 11">
    <name type="scientific">Actinia tenebrosa</name>
    <name type="common">Australian red waratah sea anemone</name>
    <dbReference type="NCBI Taxonomy" id="6105"/>
    <lineage>
        <taxon>Eukaryota</taxon>
        <taxon>Metazoa</taxon>
        <taxon>Cnidaria</taxon>
        <taxon>Anthozoa</taxon>
        <taxon>Hexacorallia</taxon>
        <taxon>Actiniaria</taxon>
        <taxon>Actiniidae</taxon>
        <taxon>Actinia</taxon>
    </lineage>
</organism>
<dbReference type="Pfam" id="PF00225">
    <property type="entry name" value="Kinesin"/>
    <property type="match status" value="1"/>
</dbReference>
<dbReference type="GO" id="GO:0003777">
    <property type="term" value="F:microtubule motor activity"/>
    <property type="evidence" value="ECO:0007669"/>
    <property type="project" value="InterPro"/>
</dbReference>
<dbReference type="InterPro" id="IPR036961">
    <property type="entry name" value="Kinesin_motor_dom_sf"/>
</dbReference>
<dbReference type="InterPro" id="IPR001849">
    <property type="entry name" value="PH_domain"/>
</dbReference>
<dbReference type="Gene3D" id="3.40.850.10">
    <property type="entry name" value="Kinesin motor domain"/>
    <property type="match status" value="1"/>
</dbReference>
<keyword evidence="10" id="KW-1185">Reference proteome</keyword>
<dbReference type="GeneID" id="116295513"/>
<dbReference type="PANTHER" id="PTHR47117:SF6">
    <property type="entry name" value="KINESIN-LIKE PROTEIN KIF16B"/>
    <property type="match status" value="1"/>
</dbReference>
<feature type="compositionally biased region" description="Polar residues" evidence="7">
    <location>
        <begin position="1085"/>
        <end position="1097"/>
    </location>
</feature>
<feature type="coiled-coil region" evidence="6">
    <location>
        <begin position="362"/>
        <end position="407"/>
    </location>
</feature>
<dbReference type="Pfam" id="PF00169">
    <property type="entry name" value="PH"/>
    <property type="match status" value="1"/>
</dbReference>
<dbReference type="InterPro" id="IPR001752">
    <property type="entry name" value="Kinesin_motor_dom"/>
</dbReference>
<evidence type="ECO:0000256" key="7">
    <source>
        <dbReference type="SAM" id="MobiDB-lite"/>
    </source>
</evidence>
<evidence type="ECO:0000256" key="6">
    <source>
        <dbReference type="SAM" id="Coils"/>
    </source>
</evidence>
<keyword evidence="3 6" id="KW-0175">Coiled coil</keyword>
<dbReference type="InterPro" id="IPR008984">
    <property type="entry name" value="SMAD_FHA_dom_sf"/>
</dbReference>
<feature type="coiled-coil region" evidence="6">
    <location>
        <begin position="565"/>
        <end position="1006"/>
    </location>
</feature>
<dbReference type="Gene3D" id="2.60.200.20">
    <property type="match status" value="1"/>
</dbReference>
<evidence type="ECO:0000259" key="8">
    <source>
        <dbReference type="PROSITE" id="PS50003"/>
    </source>
</evidence>
<feature type="compositionally biased region" description="Low complexity" evidence="7">
    <location>
        <begin position="1068"/>
        <end position="1077"/>
    </location>
</feature>
<dbReference type="GO" id="GO:0005524">
    <property type="term" value="F:ATP binding"/>
    <property type="evidence" value="ECO:0007669"/>
    <property type="project" value="UniProtKB-UniRule"/>
</dbReference>
<evidence type="ECO:0000256" key="4">
    <source>
        <dbReference type="ARBA" id="ARBA00023175"/>
    </source>
</evidence>
<comment type="similarity">
    <text evidence="5">Belongs to the TRAFAC class myosin-kinesin ATPase superfamily. Kinesin family.</text>
</comment>
<name>A0A6P8HV14_ACTTE</name>
<evidence type="ECO:0000313" key="10">
    <source>
        <dbReference type="Proteomes" id="UP000515163"/>
    </source>
</evidence>
<dbReference type="SMART" id="SM00129">
    <property type="entry name" value="KISc"/>
    <property type="match status" value="1"/>
</dbReference>
<dbReference type="PROSITE" id="PS50003">
    <property type="entry name" value="PH_DOMAIN"/>
    <property type="match status" value="1"/>
</dbReference>
<dbReference type="SUPFAM" id="SSF49879">
    <property type="entry name" value="SMAD/FHA domain"/>
    <property type="match status" value="1"/>
</dbReference>